<comment type="caution">
    <text evidence="1">The sequence shown here is derived from an EMBL/GenBank/DDBJ whole genome shotgun (WGS) entry which is preliminary data.</text>
</comment>
<accession>A0A9X3KWD9</accession>
<sequence>MNNQIQQTYARTTSSGSADAQPHFLEQASMADNEKPAVVFLRGLKARCQWAVAHLSAEEFECAEAQTEAYCDGRFDFDIGRDCADVPPLLADVTELRRAWLRGWDEACEAQELASCPYCQDPDVDLCPIHD</sequence>
<proteinExistence type="predicted"/>
<evidence type="ECO:0000313" key="2">
    <source>
        <dbReference type="Proteomes" id="UP001141992"/>
    </source>
</evidence>
<name>A0A9X3KWD9_ALCXX</name>
<dbReference type="EMBL" id="JAPZVI010000004">
    <property type="protein sequence ID" value="MCZ8401382.1"/>
    <property type="molecule type" value="Genomic_DNA"/>
</dbReference>
<organism evidence="1 2">
    <name type="scientific">Alcaligenes xylosoxydans xylosoxydans</name>
    <name type="common">Achromobacter xylosoxidans</name>
    <dbReference type="NCBI Taxonomy" id="85698"/>
    <lineage>
        <taxon>Bacteria</taxon>
        <taxon>Pseudomonadati</taxon>
        <taxon>Pseudomonadota</taxon>
        <taxon>Betaproteobacteria</taxon>
        <taxon>Burkholderiales</taxon>
        <taxon>Alcaligenaceae</taxon>
        <taxon>Achromobacter</taxon>
    </lineage>
</organism>
<protein>
    <submittedName>
        <fullName evidence="1">Uncharacterized protein</fullName>
    </submittedName>
</protein>
<dbReference type="RefSeq" id="WP_125472720.1">
    <property type="nucleotide sequence ID" value="NZ_CP158973.1"/>
</dbReference>
<reference evidence="1" key="1">
    <citation type="submission" date="2022-12" db="EMBL/GenBank/DDBJ databases">
        <authorList>
            <person name="Voronina O.L."/>
            <person name="Kunda M.S."/>
            <person name="Ryzhova N."/>
            <person name="Aksenova E.I."/>
        </authorList>
    </citation>
    <scope>NUCLEOTIDE SEQUENCE</scope>
    <source>
        <strain evidence="1">SCCH136:Ach223948</strain>
    </source>
</reference>
<dbReference type="AlphaFoldDB" id="A0A9X3KWD9"/>
<gene>
    <name evidence="1" type="ORF">O9570_08005</name>
</gene>
<dbReference type="Proteomes" id="UP001141992">
    <property type="component" value="Unassembled WGS sequence"/>
</dbReference>
<evidence type="ECO:0000313" key="1">
    <source>
        <dbReference type="EMBL" id="MCZ8401382.1"/>
    </source>
</evidence>